<dbReference type="AlphaFoldDB" id="A0AB37IAK9"/>
<dbReference type="RefSeq" id="WP_162787294.1">
    <property type="nucleotide sequence ID" value="NZ_KZ846568.1"/>
</dbReference>
<accession>A0AB37IAK9</accession>
<name>A0AB37IAK9_ENTHR</name>
<evidence type="ECO:0000313" key="2">
    <source>
        <dbReference type="Proteomes" id="UP000253498"/>
    </source>
</evidence>
<comment type="caution">
    <text evidence="1">The sequence shown here is derived from an EMBL/GenBank/DDBJ whole genome shotgun (WGS) entry which is preliminary data.</text>
</comment>
<protein>
    <submittedName>
        <fullName evidence="1">Uncharacterized protein</fullName>
    </submittedName>
</protein>
<evidence type="ECO:0000313" key="1">
    <source>
        <dbReference type="EMBL" id="RBT68557.1"/>
    </source>
</evidence>
<proteinExistence type="predicted"/>
<dbReference type="Proteomes" id="UP000253498">
    <property type="component" value="Unassembled WGS sequence"/>
</dbReference>
<sequence>MMQFYDYLWSERVENSEGRWKDLFFFIKWSWFVGSQNELGRKVNDNIKRG</sequence>
<reference evidence="1 2" key="1">
    <citation type="submission" date="2015-06" db="EMBL/GenBank/DDBJ databases">
        <title>The Genome Sequence of Enterococcus hirae 88EA1.</title>
        <authorList>
            <consortium name="The Broad Institute Genomics Platform"/>
            <consortium name="The Broad Institute Genome Sequencing Center for Infectious Disease"/>
            <person name="Earl A.M."/>
            <person name="Van Tyne D."/>
            <person name="Lebreton F."/>
            <person name="Saavedra J.T."/>
            <person name="Gilmore M.S."/>
            <person name="Manson McGuire A."/>
            <person name="Clock S."/>
            <person name="Crupain M."/>
            <person name="Rangan U."/>
            <person name="Young S."/>
            <person name="Abouelleil A."/>
            <person name="Cao P."/>
            <person name="Chapman S.B."/>
            <person name="Griggs A."/>
            <person name="Priest M."/>
            <person name="Shea T."/>
            <person name="Wortman J."/>
            <person name="Nusbaum C."/>
            <person name="Birren B."/>
        </authorList>
    </citation>
    <scope>NUCLEOTIDE SEQUENCE [LARGE SCALE GENOMIC DNA]</scope>
    <source>
        <strain evidence="1 2">88EA1</strain>
    </source>
</reference>
<organism evidence="1 2">
    <name type="scientific">Enterococcus hirae</name>
    <dbReference type="NCBI Taxonomy" id="1354"/>
    <lineage>
        <taxon>Bacteria</taxon>
        <taxon>Bacillati</taxon>
        <taxon>Bacillota</taxon>
        <taxon>Bacilli</taxon>
        <taxon>Lactobacillales</taxon>
        <taxon>Enterococcaceae</taxon>
        <taxon>Enterococcus</taxon>
    </lineage>
</organism>
<dbReference type="EMBL" id="LESJ01000005">
    <property type="protein sequence ID" value="RBT68557.1"/>
    <property type="molecule type" value="Genomic_DNA"/>
</dbReference>
<gene>
    <name evidence="1" type="ORF">EB03_01691</name>
</gene>